<dbReference type="GO" id="GO:0003677">
    <property type="term" value="F:DNA binding"/>
    <property type="evidence" value="ECO:0007669"/>
    <property type="project" value="InterPro"/>
</dbReference>
<keyword evidence="1" id="KW-0812">Transmembrane</keyword>
<evidence type="ECO:0000313" key="2">
    <source>
        <dbReference type="EMBL" id="OGK43599.1"/>
    </source>
</evidence>
<keyword evidence="1" id="KW-1133">Transmembrane helix</keyword>
<sequence>MLSVGEILKKQREKLSIELNQVEKQIKVRQKFLKAIEENNWNIFTSKVYVEGIINNYSKFLELDSRKTLAFFRRDYEKQEIIKFKSRVVSRYLTPETKKIVLTLLILVFLLFIGYFGYQLKLYFSPPKITILAPKVETFKKADRVKILGKTEKDAAITIFGERIYQNESGIFEFNFPLHKGKNELVIEVIGANGRKAIIKKDYFRRE</sequence>
<dbReference type="PANTHER" id="PTHR34475">
    <property type="match status" value="1"/>
</dbReference>
<dbReference type="InterPro" id="IPR050400">
    <property type="entry name" value="Bact_Cytoskel_RodZ"/>
</dbReference>
<evidence type="ECO:0000313" key="3">
    <source>
        <dbReference type="Proteomes" id="UP000178040"/>
    </source>
</evidence>
<dbReference type="Proteomes" id="UP000178040">
    <property type="component" value="Unassembled WGS sequence"/>
</dbReference>
<gene>
    <name evidence="2" type="ORF">A3B40_05175</name>
</gene>
<organism evidence="2 3">
    <name type="scientific">Candidatus Roizmanbacteria bacterium RIFCSPLOWO2_01_FULL_37_16</name>
    <dbReference type="NCBI Taxonomy" id="1802058"/>
    <lineage>
        <taxon>Bacteria</taxon>
        <taxon>Candidatus Roizmaniibacteriota</taxon>
    </lineage>
</organism>
<feature type="transmembrane region" description="Helical" evidence="1">
    <location>
        <begin position="100"/>
        <end position="118"/>
    </location>
</feature>
<dbReference type="InterPro" id="IPR010982">
    <property type="entry name" value="Lambda_DNA-bd_dom_sf"/>
</dbReference>
<evidence type="ECO:0008006" key="4">
    <source>
        <dbReference type="Google" id="ProtNLM"/>
    </source>
</evidence>
<accession>A0A1F7IJQ9</accession>
<reference evidence="2 3" key="1">
    <citation type="journal article" date="2016" name="Nat. Commun.">
        <title>Thousands of microbial genomes shed light on interconnected biogeochemical processes in an aquifer system.</title>
        <authorList>
            <person name="Anantharaman K."/>
            <person name="Brown C.T."/>
            <person name="Hug L.A."/>
            <person name="Sharon I."/>
            <person name="Castelle C.J."/>
            <person name="Probst A.J."/>
            <person name="Thomas B.C."/>
            <person name="Singh A."/>
            <person name="Wilkins M.J."/>
            <person name="Karaoz U."/>
            <person name="Brodie E.L."/>
            <person name="Williams K.H."/>
            <person name="Hubbard S.S."/>
            <person name="Banfield J.F."/>
        </authorList>
    </citation>
    <scope>NUCLEOTIDE SEQUENCE [LARGE SCALE GENOMIC DNA]</scope>
</reference>
<protein>
    <recommendedName>
        <fullName evidence="4">HTH cro/C1-type domain-containing protein</fullName>
    </recommendedName>
</protein>
<dbReference type="PANTHER" id="PTHR34475:SF1">
    <property type="entry name" value="CYTOSKELETON PROTEIN RODZ"/>
    <property type="match status" value="1"/>
</dbReference>
<dbReference type="Gene3D" id="2.60.40.10">
    <property type="entry name" value="Immunoglobulins"/>
    <property type="match status" value="1"/>
</dbReference>
<proteinExistence type="predicted"/>
<name>A0A1F7IJQ9_9BACT</name>
<dbReference type="InterPro" id="IPR013783">
    <property type="entry name" value="Ig-like_fold"/>
</dbReference>
<dbReference type="EMBL" id="MGAI01000044">
    <property type="protein sequence ID" value="OGK43599.1"/>
    <property type="molecule type" value="Genomic_DNA"/>
</dbReference>
<evidence type="ECO:0000256" key="1">
    <source>
        <dbReference type="SAM" id="Phobius"/>
    </source>
</evidence>
<keyword evidence="1" id="KW-0472">Membrane</keyword>
<comment type="caution">
    <text evidence="2">The sequence shown here is derived from an EMBL/GenBank/DDBJ whole genome shotgun (WGS) entry which is preliminary data.</text>
</comment>
<dbReference type="AlphaFoldDB" id="A0A1F7IJQ9"/>
<dbReference type="Gene3D" id="1.10.260.40">
    <property type="entry name" value="lambda repressor-like DNA-binding domains"/>
    <property type="match status" value="1"/>
</dbReference>
<dbReference type="Pfam" id="PF13413">
    <property type="entry name" value="HTH_25"/>
    <property type="match status" value="1"/>
</dbReference>